<organism evidence="2 3">
    <name type="scientific">Lysobacter helvus</name>
    <dbReference type="NCBI Taxonomy" id="2675059"/>
    <lineage>
        <taxon>Bacteria</taxon>
        <taxon>Pseudomonadati</taxon>
        <taxon>Pseudomonadota</taxon>
        <taxon>Gammaproteobacteria</taxon>
        <taxon>Lysobacterales</taxon>
        <taxon>Lysobacteraceae</taxon>
        <taxon>Lysobacter</taxon>
    </lineage>
</organism>
<keyword evidence="1" id="KW-0472">Membrane</keyword>
<accession>A0ABM7QDI5</accession>
<keyword evidence="3" id="KW-1185">Reference proteome</keyword>
<dbReference type="RefSeq" id="WP_213437269.1">
    <property type="nucleotide sequence ID" value="NZ_AP024546.1"/>
</dbReference>
<sequence>MGTMTKRRTHAGKALAAALVIPCASEAWLLCTYDYFSADGTPDNALIHSLPFMAIFASVLSCVALIGFQAFGKYLLGQSAPSIASPMVFAALAALPVPAWMFWAMSGWSDPPPSTGATAGFVWVFLFVSSVPGALTQWVLIGRDRITSAADGSPSAC</sequence>
<dbReference type="Proteomes" id="UP000680514">
    <property type="component" value="Chromosome"/>
</dbReference>
<feature type="transmembrane region" description="Helical" evidence="1">
    <location>
        <begin position="51"/>
        <end position="71"/>
    </location>
</feature>
<keyword evidence="1" id="KW-1133">Transmembrane helix</keyword>
<feature type="transmembrane region" description="Helical" evidence="1">
    <location>
        <begin position="83"/>
        <end position="105"/>
    </location>
</feature>
<proteinExistence type="predicted"/>
<gene>
    <name evidence="2" type="ORF">LYSHEL_14920</name>
</gene>
<protein>
    <submittedName>
        <fullName evidence="2">Uncharacterized protein</fullName>
    </submittedName>
</protein>
<reference evidence="2 3" key="1">
    <citation type="submission" date="2021-03" db="EMBL/GenBank/DDBJ databases">
        <title>Complete Genome Sequences of Two Lysobacter Strains Isolated from Sea Water (Lysobacter caseinilyticus) and Soil (Lysobacter helvus) in South Korea.</title>
        <authorList>
            <person name="Watanabe Y."/>
            <person name="Arakawa K."/>
        </authorList>
    </citation>
    <scope>NUCLEOTIDE SEQUENCE [LARGE SCALE GENOMIC DNA]</scope>
    <source>
        <strain evidence="2 3">D10</strain>
    </source>
</reference>
<name>A0ABM7QDI5_9GAMM</name>
<evidence type="ECO:0000313" key="3">
    <source>
        <dbReference type="Proteomes" id="UP000680514"/>
    </source>
</evidence>
<dbReference type="EMBL" id="AP024546">
    <property type="protein sequence ID" value="BCT95621.1"/>
    <property type="molecule type" value="Genomic_DNA"/>
</dbReference>
<evidence type="ECO:0000256" key="1">
    <source>
        <dbReference type="SAM" id="Phobius"/>
    </source>
</evidence>
<feature type="transmembrane region" description="Helical" evidence="1">
    <location>
        <begin position="117"/>
        <end position="141"/>
    </location>
</feature>
<evidence type="ECO:0000313" key="2">
    <source>
        <dbReference type="EMBL" id="BCT95621.1"/>
    </source>
</evidence>
<keyword evidence="1" id="KW-0812">Transmembrane</keyword>